<dbReference type="PANTHER" id="PTHR11610">
    <property type="entry name" value="LIPASE"/>
    <property type="match status" value="1"/>
</dbReference>
<dbReference type="EMBL" id="JAQQBR010001832">
    <property type="protein sequence ID" value="KAK0167247.1"/>
    <property type="molecule type" value="Genomic_DNA"/>
</dbReference>
<organism evidence="10 11">
    <name type="scientific">Microctonus hyperodae</name>
    <name type="common">Parasitoid wasp</name>
    <dbReference type="NCBI Taxonomy" id="165561"/>
    <lineage>
        <taxon>Eukaryota</taxon>
        <taxon>Metazoa</taxon>
        <taxon>Ecdysozoa</taxon>
        <taxon>Arthropoda</taxon>
        <taxon>Hexapoda</taxon>
        <taxon>Insecta</taxon>
        <taxon>Pterygota</taxon>
        <taxon>Neoptera</taxon>
        <taxon>Endopterygota</taxon>
        <taxon>Hymenoptera</taxon>
        <taxon>Apocrita</taxon>
        <taxon>Ichneumonoidea</taxon>
        <taxon>Braconidae</taxon>
        <taxon>Euphorinae</taxon>
        <taxon>Microctonus</taxon>
    </lineage>
</organism>
<dbReference type="PANTHER" id="PTHR11610:SF169">
    <property type="entry name" value="GH15759P-RELATED"/>
    <property type="match status" value="1"/>
</dbReference>
<dbReference type="FunFam" id="3.40.50.1820:FF:000076">
    <property type="entry name" value="phospholipase A1"/>
    <property type="match status" value="1"/>
</dbReference>
<dbReference type="GO" id="GO:0005615">
    <property type="term" value="C:extracellular space"/>
    <property type="evidence" value="ECO:0007669"/>
    <property type="project" value="TreeGrafter"/>
</dbReference>
<dbReference type="Proteomes" id="UP001168972">
    <property type="component" value="Unassembled WGS sequence"/>
</dbReference>
<dbReference type="Pfam" id="PF00151">
    <property type="entry name" value="Lipase"/>
    <property type="match status" value="1"/>
</dbReference>
<protein>
    <recommendedName>
        <fullName evidence="4">phospholipase A1</fullName>
        <ecNumber evidence="4">3.1.1.32</ecNumber>
    </recommendedName>
</protein>
<comment type="caution">
    <text evidence="10">The sequence shown here is derived from an EMBL/GenBank/DDBJ whole genome shotgun (WGS) entry which is preliminary data.</text>
</comment>
<keyword evidence="7" id="KW-1015">Disulfide bond</keyword>
<comment type="catalytic activity">
    <reaction evidence="1">
        <text>a 1,2-diacyl-sn-glycero-3-phosphocholine + H2O = a 2-acyl-sn-glycero-3-phosphocholine + a fatty acid + H(+)</text>
        <dbReference type="Rhea" id="RHEA:18689"/>
        <dbReference type="ChEBI" id="CHEBI:15377"/>
        <dbReference type="ChEBI" id="CHEBI:15378"/>
        <dbReference type="ChEBI" id="CHEBI:28868"/>
        <dbReference type="ChEBI" id="CHEBI:57643"/>
        <dbReference type="ChEBI" id="CHEBI:57875"/>
        <dbReference type="EC" id="3.1.1.32"/>
    </reaction>
</comment>
<evidence type="ECO:0000256" key="2">
    <source>
        <dbReference type="ARBA" id="ARBA00004613"/>
    </source>
</evidence>
<dbReference type="InterPro" id="IPR013818">
    <property type="entry name" value="Lipase"/>
</dbReference>
<keyword evidence="11" id="KW-1185">Reference proteome</keyword>
<evidence type="ECO:0000313" key="10">
    <source>
        <dbReference type="EMBL" id="KAK0167247.1"/>
    </source>
</evidence>
<reference evidence="10" key="2">
    <citation type="submission" date="2023-03" db="EMBL/GenBank/DDBJ databases">
        <authorList>
            <person name="Inwood S.N."/>
            <person name="Skelly J.G."/>
            <person name="Guhlin J."/>
            <person name="Harrop T.W.R."/>
            <person name="Goldson S.G."/>
            <person name="Dearden P.K."/>
        </authorList>
    </citation>
    <scope>NUCLEOTIDE SEQUENCE</scope>
    <source>
        <strain evidence="10">Lincoln</strain>
        <tissue evidence="10">Whole body</tissue>
    </source>
</reference>
<dbReference type="InterPro" id="IPR033906">
    <property type="entry name" value="Lipase_N"/>
</dbReference>
<evidence type="ECO:0000313" key="11">
    <source>
        <dbReference type="Proteomes" id="UP001168972"/>
    </source>
</evidence>
<reference evidence="10" key="1">
    <citation type="journal article" date="2023" name="bioRxiv">
        <title>Scaffold-level genome assemblies of two parasitoid biocontrol wasps reveal the parthenogenesis mechanism and an associated novel virus.</title>
        <authorList>
            <person name="Inwood S."/>
            <person name="Skelly J."/>
            <person name="Guhlin J."/>
            <person name="Harrop T."/>
            <person name="Goldson S."/>
            <person name="Dearden P."/>
        </authorList>
    </citation>
    <scope>NUCLEOTIDE SEQUENCE</scope>
    <source>
        <strain evidence="10">Lincoln</strain>
        <tissue evidence="10">Whole body</tissue>
    </source>
</reference>
<dbReference type="EC" id="3.1.1.32" evidence="4"/>
<dbReference type="Gene3D" id="3.40.50.1820">
    <property type="entry name" value="alpha/beta hydrolase"/>
    <property type="match status" value="1"/>
</dbReference>
<evidence type="ECO:0000256" key="5">
    <source>
        <dbReference type="ARBA" id="ARBA00022525"/>
    </source>
</evidence>
<evidence type="ECO:0000256" key="6">
    <source>
        <dbReference type="ARBA" id="ARBA00022801"/>
    </source>
</evidence>
<evidence type="ECO:0000256" key="3">
    <source>
        <dbReference type="ARBA" id="ARBA00010701"/>
    </source>
</evidence>
<dbReference type="InterPro" id="IPR000734">
    <property type="entry name" value="TAG_lipase"/>
</dbReference>
<evidence type="ECO:0000256" key="1">
    <source>
        <dbReference type="ARBA" id="ARBA00000111"/>
    </source>
</evidence>
<dbReference type="AlphaFoldDB" id="A0AA39KMX1"/>
<keyword evidence="6" id="KW-0378">Hydrolase</keyword>
<evidence type="ECO:0000256" key="4">
    <source>
        <dbReference type="ARBA" id="ARBA00013179"/>
    </source>
</evidence>
<evidence type="ECO:0000256" key="8">
    <source>
        <dbReference type="RuleBase" id="RU004262"/>
    </source>
</evidence>
<dbReference type="PRINTS" id="PR00821">
    <property type="entry name" value="TAGLIPASE"/>
</dbReference>
<keyword evidence="5" id="KW-0964">Secreted</keyword>
<dbReference type="InterPro" id="IPR029058">
    <property type="entry name" value="AB_hydrolase_fold"/>
</dbReference>
<dbReference type="GO" id="GO:0008970">
    <property type="term" value="F:phospholipase A1 activity"/>
    <property type="evidence" value="ECO:0007669"/>
    <property type="project" value="UniProtKB-EC"/>
</dbReference>
<accession>A0AA39KMX1</accession>
<gene>
    <name evidence="10" type="ORF">PV327_004672</name>
</gene>
<feature type="domain" description="Lipase" evidence="9">
    <location>
        <begin position="37"/>
        <end position="311"/>
    </location>
</feature>
<sequence length="328" mass="36954">MWRKILTSLLVAFNHLNFDQSNRPHGSCSECQPVVLERDVQFYLYTKKNPTLPQELQINNENSLVNSNFNSKHKTIILIHGFTESASKEFAQTVSNEYLKRDNYNIIRVNWEKLAAGPFHYYSNAVNNVPLVGKHTAKLIEWLEAKKIISISKLHIIGFSLGGHVAGFVGKKFTSHKIGRISGLDPAGPAFHLVAKNERLDKSDAHFVDVIHTDPDAVGLKSPIGHADFYPNQGSLQSGCTHSNLACSHRRAWEYYAESISSEYGFPALKCQKWEPIVNNCTKNPEAFMGFATSPLTRGIFLLYTNSKSPFARFFADYQEFSIQANKV</sequence>
<evidence type="ECO:0000256" key="7">
    <source>
        <dbReference type="ARBA" id="ARBA00023157"/>
    </source>
</evidence>
<evidence type="ECO:0000259" key="9">
    <source>
        <dbReference type="Pfam" id="PF00151"/>
    </source>
</evidence>
<dbReference type="CDD" id="cd00707">
    <property type="entry name" value="Pancreat_lipase_like"/>
    <property type="match status" value="1"/>
</dbReference>
<name>A0AA39KMX1_MICHY</name>
<proteinExistence type="inferred from homology"/>
<comment type="subcellular location">
    <subcellularLocation>
        <location evidence="2">Secreted</location>
    </subcellularLocation>
</comment>
<dbReference type="GO" id="GO:0016042">
    <property type="term" value="P:lipid catabolic process"/>
    <property type="evidence" value="ECO:0007669"/>
    <property type="project" value="TreeGrafter"/>
</dbReference>
<dbReference type="GO" id="GO:0017171">
    <property type="term" value="F:serine hydrolase activity"/>
    <property type="evidence" value="ECO:0007669"/>
    <property type="project" value="TreeGrafter"/>
</dbReference>
<dbReference type="SUPFAM" id="SSF53474">
    <property type="entry name" value="alpha/beta-Hydrolases"/>
    <property type="match status" value="1"/>
</dbReference>
<comment type="similarity">
    <text evidence="3 8">Belongs to the AB hydrolase superfamily. Lipase family.</text>
</comment>